<evidence type="ECO:0000259" key="18">
    <source>
        <dbReference type="PROSITE" id="PS50081"/>
    </source>
</evidence>
<feature type="domain" description="Phorbol-ester/DAG-type" evidence="18">
    <location>
        <begin position="1279"/>
        <end position="1328"/>
    </location>
</feature>
<evidence type="ECO:0000256" key="1">
    <source>
        <dbReference type="ARBA" id="ARBA00012513"/>
    </source>
</evidence>
<keyword evidence="11 15" id="KW-0175">Coiled coil</keyword>
<comment type="catalytic activity">
    <reaction evidence="12">
        <text>L-threonyl-[protein] + ATP = O-phospho-L-threonyl-[protein] + ADP + H(+)</text>
        <dbReference type="Rhea" id="RHEA:46608"/>
        <dbReference type="Rhea" id="RHEA-COMP:11060"/>
        <dbReference type="Rhea" id="RHEA-COMP:11605"/>
        <dbReference type="ChEBI" id="CHEBI:15378"/>
        <dbReference type="ChEBI" id="CHEBI:30013"/>
        <dbReference type="ChEBI" id="CHEBI:30616"/>
        <dbReference type="ChEBI" id="CHEBI:61977"/>
        <dbReference type="ChEBI" id="CHEBI:456216"/>
        <dbReference type="EC" id="2.7.11.1"/>
    </reaction>
</comment>
<dbReference type="InterPro" id="IPR011009">
    <property type="entry name" value="Kinase-like_dom_sf"/>
</dbReference>
<dbReference type="GO" id="GO:0015629">
    <property type="term" value="C:actin cytoskeleton"/>
    <property type="evidence" value="ECO:0007669"/>
    <property type="project" value="TreeGrafter"/>
</dbReference>
<dbReference type="Gene3D" id="1.10.510.10">
    <property type="entry name" value="Transferase(Phosphotransferase) domain 1"/>
    <property type="match status" value="1"/>
</dbReference>
<evidence type="ECO:0000313" key="21">
    <source>
        <dbReference type="EMBL" id="CAH1099499.1"/>
    </source>
</evidence>
<evidence type="ECO:0000313" key="22">
    <source>
        <dbReference type="Proteomes" id="UP001153636"/>
    </source>
</evidence>
<dbReference type="OrthoDB" id="5919042at2759"/>
<evidence type="ECO:0000256" key="8">
    <source>
        <dbReference type="ARBA" id="ARBA00022777"/>
    </source>
</evidence>
<dbReference type="GO" id="GO:0000281">
    <property type="term" value="P:mitotic cytokinesis"/>
    <property type="evidence" value="ECO:0007669"/>
    <property type="project" value="TreeGrafter"/>
</dbReference>
<evidence type="ECO:0000256" key="3">
    <source>
        <dbReference type="ARBA" id="ARBA00022553"/>
    </source>
</evidence>
<dbReference type="FunFam" id="1.10.510.10:FF:000751">
    <property type="entry name" value="Non-specific serine/threonine protein kinase"/>
    <property type="match status" value="1"/>
</dbReference>
<dbReference type="InterPro" id="IPR046349">
    <property type="entry name" value="C1-like_sf"/>
</dbReference>
<feature type="coiled-coil region" evidence="15">
    <location>
        <begin position="60"/>
        <end position="87"/>
    </location>
</feature>
<evidence type="ECO:0000256" key="7">
    <source>
        <dbReference type="ARBA" id="ARBA00022771"/>
    </source>
</evidence>
<dbReference type="SUPFAM" id="SSF57997">
    <property type="entry name" value="Tropomyosin"/>
    <property type="match status" value="1"/>
</dbReference>
<keyword evidence="10 14" id="KW-0067">ATP-binding</keyword>
<dbReference type="InterPro" id="IPR017441">
    <property type="entry name" value="Protein_kinase_ATP_BS"/>
</dbReference>
<dbReference type="SUPFAM" id="SSF57889">
    <property type="entry name" value="Cysteine-rich domain"/>
    <property type="match status" value="1"/>
</dbReference>
<dbReference type="PROSITE" id="PS51285">
    <property type="entry name" value="AGC_KINASE_CTER"/>
    <property type="match status" value="1"/>
</dbReference>
<dbReference type="SUPFAM" id="SSF50729">
    <property type="entry name" value="PH domain-like"/>
    <property type="match status" value="1"/>
</dbReference>
<dbReference type="GO" id="GO:0004674">
    <property type="term" value="F:protein serine/threonine kinase activity"/>
    <property type="evidence" value="ECO:0007669"/>
    <property type="project" value="UniProtKB-KW"/>
</dbReference>
<feature type="coiled-coil region" evidence="15">
    <location>
        <begin position="614"/>
        <end position="1128"/>
    </location>
</feature>
<dbReference type="PROSITE" id="PS50081">
    <property type="entry name" value="ZF_DAG_PE_2"/>
    <property type="match status" value="1"/>
</dbReference>
<feature type="coiled-coil region" evidence="15">
    <location>
        <begin position="447"/>
        <end position="580"/>
    </location>
</feature>
<feature type="domain" description="CNH" evidence="19">
    <location>
        <begin position="1492"/>
        <end position="1782"/>
    </location>
</feature>
<dbReference type="SMART" id="SM00109">
    <property type="entry name" value="C1"/>
    <property type="match status" value="1"/>
</dbReference>
<dbReference type="InterPro" id="IPR000719">
    <property type="entry name" value="Prot_kinase_dom"/>
</dbReference>
<evidence type="ECO:0000256" key="10">
    <source>
        <dbReference type="ARBA" id="ARBA00022840"/>
    </source>
</evidence>
<gene>
    <name evidence="21" type="ORF">PSYICH_LOCUS630</name>
</gene>
<dbReference type="PROSITE" id="PS50219">
    <property type="entry name" value="CNH"/>
    <property type="match status" value="1"/>
</dbReference>
<feature type="binding site" evidence="14">
    <location>
        <position position="113"/>
    </location>
    <ligand>
        <name>ATP</name>
        <dbReference type="ChEBI" id="CHEBI:30616"/>
    </ligand>
</feature>
<evidence type="ECO:0000256" key="2">
    <source>
        <dbReference type="ARBA" id="ARBA00022527"/>
    </source>
</evidence>
<dbReference type="PROSITE" id="PS00108">
    <property type="entry name" value="PROTEIN_KINASE_ST"/>
    <property type="match status" value="1"/>
</dbReference>
<evidence type="ECO:0000256" key="4">
    <source>
        <dbReference type="ARBA" id="ARBA00022679"/>
    </source>
</evidence>
<dbReference type="GO" id="GO:0008270">
    <property type="term" value="F:zinc ion binding"/>
    <property type="evidence" value="ECO:0007669"/>
    <property type="project" value="UniProtKB-KW"/>
</dbReference>
<dbReference type="InterPro" id="IPR001180">
    <property type="entry name" value="CNH_dom"/>
</dbReference>
<dbReference type="Pfam" id="PF00069">
    <property type="entry name" value="Pkinase"/>
    <property type="match status" value="1"/>
</dbReference>
<dbReference type="InterPro" id="IPR050839">
    <property type="entry name" value="Rho-assoc_Ser/Thr_Kinase"/>
</dbReference>
<reference evidence="21" key="1">
    <citation type="submission" date="2022-01" db="EMBL/GenBank/DDBJ databases">
        <authorList>
            <person name="King R."/>
        </authorList>
    </citation>
    <scope>NUCLEOTIDE SEQUENCE</scope>
</reference>
<dbReference type="InterPro" id="IPR000961">
    <property type="entry name" value="AGC-kinase_C"/>
</dbReference>
<dbReference type="GO" id="GO:0005524">
    <property type="term" value="F:ATP binding"/>
    <property type="evidence" value="ECO:0007669"/>
    <property type="project" value="UniProtKB-UniRule"/>
</dbReference>
<evidence type="ECO:0000256" key="5">
    <source>
        <dbReference type="ARBA" id="ARBA00022723"/>
    </source>
</evidence>
<keyword evidence="8" id="KW-0418">Kinase</keyword>
<keyword evidence="5" id="KW-0479">Metal-binding</keyword>
<dbReference type="Gene3D" id="2.30.29.30">
    <property type="entry name" value="Pleckstrin-homology domain (PH domain)/Phosphotyrosine-binding domain (PTB)"/>
    <property type="match status" value="1"/>
</dbReference>
<evidence type="ECO:0000256" key="11">
    <source>
        <dbReference type="ARBA" id="ARBA00023054"/>
    </source>
</evidence>
<dbReference type="SMART" id="SM00036">
    <property type="entry name" value="CNH"/>
    <property type="match status" value="1"/>
</dbReference>
<feature type="domain" description="Protein kinase" evidence="17">
    <location>
        <begin position="84"/>
        <end position="347"/>
    </location>
</feature>
<keyword evidence="9" id="KW-0862">Zinc</keyword>
<dbReference type="PROSITE" id="PS50003">
    <property type="entry name" value="PH_DOMAIN"/>
    <property type="match status" value="1"/>
</dbReference>
<evidence type="ECO:0000256" key="6">
    <source>
        <dbReference type="ARBA" id="ARBA00022741"/>
    </source>
</evidence>
<dbReference type="EMBL" id="OV651813">
    <property type="protein sequence ID" value="CAH1099499.1"/>
    <property type="molecule type" value="Genomic_DNA"/>
</dbReference>
<evidence type="ECO:0000256" key="9">
    <source>
        <dbReference type="ARBA" id="ARBA00022833"/>
    </source>
</evidence>
<keyword evidence="22" id="KW-1185">Reference proteome</keyword>
<feature type="domain" description="PH" evidence="16">
    <location>
        <begin position="1358"/>
        <end position="1475"/>
    </location>
</feature>
<dbReference type="InterPro" id="IPR011993">
    <property type="entry name" value="PH-like_dom_sf"/>
</dbReference>
<dbReference type="InterPro" id="IPR008271">
    <property type="entry name" value="Ser/Thr_kinase_AS"/>
</dbReference>
<proteinExistence type="predicted"/>
<dbReference type="SMART" id="SM00233">
    <property type="entry name" value="PH"/>
    <property type="match status" value="1"/>
</dbReference>
<name>A0A9P0G2J9_9CUCU</name>
<feature type="domain" description="AGC-kinase C-terminal" evidence="20">
    <location>
        <begin position="348"/>
        <end position="418"/>
    </location>
</feature>
<evidence type="ECO:0000259" key="19">
    <source>
        <dbReference type="PROSITE" id="PS50219"/>
    </source>
</evidence>
<comment type="catalytic activity">
    <reaction evidence="13">
        <text>L-seryl-[protein] + ATP = O-phospho-L-seryl-[protein] + ADP + H(+)</text>
        <dbReference type="Rhea" id="RHEA:17989"/>
        <dbReference type="Rhea" id="RHEA-COMP:9863"/>
        <dbReference type="Rhea" id="RHEA-COMP:11604"/>
        <dbReference type="ChEBI" id="CHEBI:15378"/>
        <dbReference type="ChEBI" id="CHEBI:29999"/>
        <dbReference type="ChEBI" id="CHEBI:30616"/>
        <dbReference type="ChEBI" id="CHEBI:83421"/>
        <dbReference type="ChEBI" id="CHEBI:456216"/>
        <dbReference type="EC" id="2.7.11.1"/>
    </reaction>
</comment>
<dbReference type="Pfam" id="PF00780">
    <property type="entry name" value="CNH"/>
    <property type="match status" value="1"/>
</dbReference>
<sequence>MEHHKDPISVRIARVNAEILGSAPKINKPNLLSRETLLDILQALYEECCLESLQKYDSNIAQFVQKYKETIKEIKRLRVNITDFEIKNVIGRGHFGEVHLVKEKQTGDVYAMKTMKKFDNELSRISFEEERNIMAFCNSHWLTSLQYAFQDTTYLVYIMEYHPGGDLLGLLYRQGGTLPESAATFYLAEMILALEDLHLMGYAHRDIKPDNILLDRCGHIKLADFGSAAKLNENGLVTAGPPVGTPDYVAPEVLQCLDGKDGKNNGYGVSCDFWSLGILAYELTIGNTPFTGQNSTSIYSKIINHNNSLKFPPDLVISQAYVTLIKSLVTDPNSRLNLKQIKSHSLFKNVTFDTLREQVPPYVPKITSIEDTSNFNDLGTKKKNPNMDSFKKRTQFSGRNLPFVGFTFTHDLECFERTFERKLLTKDNVVEGFKKEIETLRKNLILNESFGKEKESLEMKLEEKTRKLESIQSLRDRLERELASSMAENTALKRTLDLERKERTELEKKALDLIKSAKLKWETSEKSKVEALKLELEQQKVKITELTTTNKMLNEQLQHALKLENKHKESLEKVELLSRRSVIGLESRLGRVTSETQGTITDLQKKLTEEIHQRNLIENKLSDVKEKERSLKEKLKNSEKDFDYWKSKIEEAESQVRSLNEQVTGLEKDVEKIDEYKNEISRLKDKLDKGHRAIKDLENRNILLQRDSQSMEGYKKEIEEMKKTILKMQNDRKISDLESQLMEEKEKSLSLQKQLQESENVVTENQELKELRTKFWRVEKELGNAKIDKRILERELKEAQLEIKQLTEKVQSNEEIAQQLKTSSEAALLELSSINESLSLELMKVKDSYRNLQEKLDNEKDKFESEKSILLELKEIVRTKDEQINSVNLDLNSVKKERHTLENELKRFEQDKNRLVKLVESLQKDKGEALDESNKLRRELHNTNLNLNALREACILLENQVIEYEKINASFETKQADLNSNTEKLIQDICDAKRETQEAKKQINEEKSLKVFAETKVKRLAEDIECLQNECQGYKQQCVEYKQYSTGLSDELTVAEEKIIDLEVTVKAYERQVEDLRSELKHLKQETSDYLTHLNRTKESNYKLKRHLSEEKEENAVLRQHLHEIQRILNEKNSYYKERELKSDATIKQQIKLIDYLQTKIDEHTNKKKTLTEVLFGSSKKENQPPISLVMNYKDLENQLLKERQANKNLHEEIYKLKAATMIHENNKVVDKLKVERHKSEILSPKSKVAMNQIVNSPSKQKNEFFRQNSVTRMHHNIPHRYESKHSRSSTKCTGCSEPISLGRTVAICSECNMHVHMECKHQIPNTCGLPDVYAKHYKDSLKQNKEQTGKNQPTDENVNIEGWIKVPGKSNSWEKRYAVLTDTSLRIYSVPPKERSSILLQTFELKPDNTHGKVVSEPLPSEIGIPVASSDLSFVLKIEVAPDTTCWPAEYLVFLTLSAQDKDKWFLALQKIYYDEVDRPKCERILIVPENVDITCVIDLTENIRVLGTESGLYSYYEKNLLHIEGLDKIHNISVMTTANQVLMIVGDDRRLITCDLNHLINLTQCAQCTKPKLKFNEVELSNLRGFHVLQVSPFTKQQKICVATERQLIILNYELENSEFIVAKSLDTAEPTGCALFTENSLIVGADKFFEIDLVTFQAEEFLDVSDSKLKSAESCYKMGSYPLAVLQICKNPKEYLICFNEFSIFVDEYGRSTRQKELKSYHLPLAFHFSKPYLYTAQFSAIEICKITEDTCNSAEDKIETLKIDLDKFKYLGWNKRGIYVSIQNEVKFIDAGKLMSLDDSSLVSETSHDSSEDRFTFSSSIVQSLDGNLSDFDTLDDRQKKVRFSQTDL</sequence>
<dbReference type="SMART" id="SM00133">
    <property type="entry name" value="S_TK_X"/>
    <property type="match status" value="1"/>
</dbReference>
<dbReference type="Pfam" id="PF00169">
    <property type="entry name" value="PH"/>
    <property type="match status" value="1"/>
</dbReference>
<dbReference type="PROSITE" id="PS50011">
    <property type="entry name" value="PROTEIN_KINASE_DOM"/>
    <property type="match status" value="1"/>
</dbReference>
<dbReference type="SUPFAM" id="SSF56112">
    <property type="entry name" value="Protein kinase-like (PK-like)"/>
    <property type="match status" value="1"/>
</dbReference>
<dbReference type="EC" id="2.7.11.1" evidence="1"/>
<dbReference type="Gene3D" id="3.30.200.20">
    <property type="entry name" value="Phosphorylase Kinase, domain 1"/>
    <property type="match status" value="1"/>
</dbReference>
<evidence type="ECO:0000256" key="15">
    <source>
        <dbReference type="SAM" id="Coils"/>
    </source>
</evidence>
<dbReference type="GO" id="GO:0005737">
    <property type="term" value="C:cytoplasm"/>
    <property type="evidence" value="ECO:0007669"/>
    <property type="project" value="TreeGrafter"/>
</dbReference>
<dbReference type="Proteomes" id="UP001153636">
    <property type="component" value="Chromosome 1"/>
</dbReference>
<dbReference type="PROSITE" id="PS00107">
    <property type="entry name" value="PROTEIN_KINASE_ATP"/>
    <property type="match status" value="1"/>
</dbReference>
<keyword evidence="6 14" id="KW-0547">Nucleotide-binding</keyword>
<dbReference type="Gene3D" id="3.30.60.20">
    <property type="match status" value="1"/>
</dbReference>
<dbReference type="InterPro" id="IPR001849">
    <property type="entry name" value="PH_domain"/>
</dbReference>
<dbReference type="GO" id="GO:0031032">
    <property type="term" value="P:actomyosin structure organization"/>
    <property type="evidence" value="ECO:0007669"/>
    <property type="project" value="TreeGrafter"/>
</dbReference>
<keyword evidence="7" id="KW-0863">Zinc-finger</keyword>
<evidence type="ECO:0000256" key="14">
    <source>
        <dbReference type="PROSITE-ProRule" id="PRU10141"/>
    </source>
</evidence>
<evidence type="ECO:0000259" key="20">
    <source>
        <dbReference type="PROSITE" id="PS51285"/>
    </source>
</evidence>
<dbReference type="PANTHER" id="PTHR22988">
    <property type="entry name" value="MYOTONIC DYSTROPHY S/T KINASE-RELATED"/>
    <property type="match status" value="1"/>
</dbReference>
<keyword evidence="3" id="KW-0597">Phosphoprotein</keyword>
<protein>
    <recommendedName>
        <fullName evidence="1">non-specific serine/threonine protein kinase</fullName>
        <ecNumber evidence="1">2.7.11.1</ecNumber>
    </recommendedName>
</protein>
<evidence type="ECO:0000259" key="17">
    <source>
        <dbReference type="PROSITE" id="PS50011"/>
    </source>
</evidence>
<dbReference type="InterPro" id="IPR002219">
    <property type="entry name" value="PKC_DAG/PE"/>
</dbReference>
<dbReference type="Pfam" id="PF00130">
    <property type="entry name" value="C1_1"/>
    <property type="match status" value="1"/>
</dbReference>
<evidence type="ECO:0000259" key="16">
    <source>
        <dbReference type="PROSITE" id="PS50003"/>
    </source>
</evidence>
<evidence type="ECO:0000256" key="12">
    <source>
        <dbReference type="ARBA" id="ARBA00047899"/>
    </source>
</evidence>
<dbReference type="PROSITE" id="PS00479">
    <property type="entry name" value="ZF_DAG_PE_1"/>
    <property type="match status" value="1"/>
</dbReference>
<accession>A0A9P0G2J9</accession>
<evidence type="ECO:0000256" key="13">
    <source>
        <dbReference type="ARBA" id="ARBA00048679"/>
    </source>
</evidence>
<keyword evidence="2" id="KW-0723">Serine/threonine-protein kinase</keyword>
<keyword evidence="4" id="KW-0808">Transferase</keyword>
<organism evidence="21 22">
    <name type="scientific">Psylliodes chrysocephalus</name>
    <dbReference type="NCBI Taxonomy" id="3402493"/>
    <lineage>
        <taxon>Eukaryota</taxon>
        <taxon>Metazoa</taxon>
        <taxon>Ecdysozoa</taxon>
        <taxon>Arthropoda</taxon>
        <taxon>Hexapoda</taxon>
        <taxon>Insecta</taxon>
        <taxon>Pterygota</taxon>
        <taxon>Neoptera</taxon>
        <taxon>Endopterygota</taxon>
        <taxon>Coleoptera</taxon>
        <taxon>Polyphaga</taxon>
        <taxon>Cucujiformia</taxon>
        <taxon>Chrysomeloidea</taxon>
        <taxon>Chrysomelidae</taxon>
        <taxon>Galerucinae</taxon>
        <taxon>Alticini</taxon>
        <taxon>Psylliodes</taxon>
    </lineage>
</organism>
<dbReference type="PANTHER" id="PTHR22988:SF71">
    <property type="entry name" value="CITRON RHO-INTERACTING KINASE"/>
    <property type="match status" value="1"/>
</dbReference>
<dbReference type="SMART" id="SM00220">
    <property type="entry name" value="S_TKc"/>
    <property type="match status" value="1"/>
</dbReference>